<comment type="caution">
    <text evidence="1">The sequence shown here is derived from an EMBL/GenBank/DDBJ whole genome shotgun (WGS) entry which is preliminary data.</text>
</comment>
<keyword evidence="2" id="KW-1185">Reference proteome</keyword>
<organism evidence="1 2">
    <name type="scientific">Lecanicillium saksenae</name>
    <dbReference type="NCBI Taxonomy" id="468837"/>
    <lineage>
        <taxon>Eukaryota</taxon>
        <taxon>Fungi</taxon>
        <taxon>Dikarya</taxon>
        <taxon>Ascomycota</taxon>
        <taxon>Pezizomycotina</taxon>
        <taxon>Sordariomycetes</taxon>
        <taxon>Hypocreomycetidae</taxon>
        <taxon>Hypocreales</taxon>
        <taxon>Cordycipitaceae</taxon>
        <taxon>Lecanicillium</taxon>
    </lineage>
</organism>
<sequence>MNRGGTTIYRGLASLGSPATWRACKPGSTSSSLFPSFTPENTNEGDDQPLHPSAKSATTSSPHPDDERERDGGRAFSARSNMMCKPKNLGDKQRALSLGANPQLSGSMTFGSWRRTVGDCNAVDESQLFARQATLRNLHLAPASVRPPLPPPLVRLSFSQLCPVSLNTPPQLKLVVAFIFLHFVELGGGF</sequence>
<protein>
    <submittedName>
        <fullName evidence="1">Uncharacterized protein</fullName>
    </submittedName>
</protein>
<accession>A0ACC1QVQ1</accession>
<dbReference type="Proteomes" id="UP001148737">
    <property type="component" value="Unassembled WGS sequence"/>
</dbReference>
<evidence type="ECO:0000313" key="2">
    <source>
        <dbReference type="Proteomes" id="UP001148737"/>
    </source>
</evidence>
<evidence type="ECO:0000313" key="1">
    <source>
        <dbReference type="EMBL" id="KAJ3493107.1"/>
    </source>
</evidence>
<proteinExistence type="predicted"/>
<gene>
    <name evidence="1" type="ORF">NLG97_g4949</name>
</gene>
<name>A0ACC1QVQ1_9HYPO</name>
<dbReference type="EMBL" id="JANAKD010000522">
    <property type="protein sequence ID" value="KAJ3493107.1"/>
    <property type="molecule type" value="Genomic_DNA"/>
</dbReference>
<reference evidence="1" key="1">
    <citation type="submission" date="2022-07" db="EMBL/GenBank/DDBJ databases">
        <title>Genome Sequence of Lecanicillium saksenae.</title>
        <authorList>
            <person name="Buettner E."/>
        </authorList>
    </citation>
    <scope>NUCLEOTIDE SEQUENCE</scope>
    <source>
        <strain evidence="1">VT-O1</strain>
    </source>
</reference>